<dbReference type="GO" id="GO:0022857">
    <property type="term" value="F:transmembrane transporter activity"/>
    <property type="evidence" value="ECO:0007669"/>
    <property type="project" value="InterPro"/>
</dbReference>
<feature type="transmembrane region" description="Helical" evidence="7">
    <location>
        <begin position="343"/>
        <end position="367"/>
    </location>
</feature>
<keyword evidence="4 7" id="KW-1133">Transmembrane helix</keyword>
<feature type="transmembrane region" description="Helical" evidence="7">
    <location>
        <begin position="317"/>
        <end position="337"/>
    </location>
</feature>
<feature type="transmembrane region" description="Helical" evidence="7">
    <location>
        <begin position="417"/>
        <end position="438"/>
    </location>
</feature>
<feature type="transmembrane region" description="Helical" evidence="7">
    <location>
        <begin position="285"/>
        <end position="305"/>
    </location>
</feature>
<dbReference type="AlphaFoldDB" id="A0A7T3CJ08"/>
<feature type="transmembrane region" description="Helical" evidence="7">
    <location>
        <begin position="136"/>
        <end position="157"/>
    </location>
</feature>
<evidence type="ECO:0000259" key="8">
    <source>
        <dbReference type="PROSITE" id="PS50850"/>
    </source>
</evidence>
<evidence type="ECO:0000256" key="1">
    <source>
        <dbReference type="ARBA" id="ARBA00004651"/>
    </source>
</evidence>
<feature type="transmembrane region" description="Helical" evidence="7">
    <location>
        <begin position="75"/>
        <end position="97"/>
    </location>
</feature>
<dbReference type="PROSITE" id="PS50850">
    <property type="entry name" value="MFS"/>
    <property type="match status" value="1"/>
</dbReference>
<feature type="domain" description="Major facilitator superfamily (MFS) profile" evidence="8">
    <location>
        <begin position="13"/>
        <end position="444"/>
    </location>
</feature>
<evidence type="ECO:0000256" key="4">
    <source>
        <dbReference type="ARBA" id="ARBA00022989"/>
    </source>
</evidence>
<dbReference type="PANTHER" id="PTHR42718">
    <property type="entry name" value="MAJOR FACILITATOR SUPERFAMILY MULTIDRUG TRANSPORTER MFSC"/>
    <property type="match status" value="1"/>
</dbReference>
<dbReference type="CDD" id="cd06174">
    <property type="entry name" value="MFS"/>
    <property type="match status" value="1"/>
</dbReference>
<accession>A0A7T3CJ08</accession>
<keyword evidence="2" id="KW-0813">Transport</keyword>
<dbReference type="SUPFAM" id="SSF103473">
    <property type="entry name" value="MFS general substrate transporter"/>
    <property type="match status" value="1"/>
</dbReference>
<dbReference type="PANTHER" id="PTHR42718:SF9">
    <property type="entry name" value="MAJOR FACILITATOR SUPERFAMILY MULTIDRUG TRANSPORTER MFSC"/>
    <property type="match status" value="1"/>
</dbReference>
<reference evidence="9 10" key="1">
    <citation type="submission" date="2020-12" db="EMBL/GenBank/DDBJ databases">
        <title>FDA dAtabase for Regulatory Grade micrObial Sequences (FDA-ARGOS): Supporting development and validation of Infectious Disease Dx tests.</title>
        <authorList>
            <person name="Sproer C."/>
            <person name="Gronow S."/>
            <person name="Severitt S."/>
            <person name="Schroder I."/>
            <person name="Tallon L."/>
            <person name="Sadzewicz L."/>
            <person name="Zhao X."/>
            <person name="Boylan J."/>
            <person name="Ott S."/>
            <person name="Bowen H."/>
            <person name="Vavikolanu K."/>
            <person name="Mehta A."/>
            <person name="Aluvathingal J."/>
            <person name="Nadendla S."/>
            <person name="Lowell S."/>
            <person name="Myers T."/>
            <person name="Yan Y."/>
            <person name="Sichtig H."/>
        </authorList>
    </citation>
    <scope>NUCLEOTIDE SEQUENCE [LARGE SCALE GENOMIC DNA]</scope>
    <source>
        <strain evidence="9 10">FDAARGOS_864</strain>
    </source>
</reference>
<evidence type="ECO:0000256" key="3">
    <source>
        <dbReference type="ARBA" id="ARBA00022692"/>
    </source>
</evidence>
<evidence type="ECO:0000256" key="6">
    <source>
        <dbReference type="SAM" id="MobiDB-lite"/>
    </source>
</evidence>
<organism evidence="9 10">
    <name type="scientific">Rothia kristinae</name>
    <dbReference type="NCBI Taxonomy" id="37923"/>
    <lineage>
        <taxon>Bacteria</taxon>
        <taxon>Bacillati</taxon>
        <taxon>Actinomycetota</taxon>
        <taxon>Actinomycetes</taxon>
        <taxon>Micrococcales</taxon>
        <taxon>Micrococcaceae</taxon>
        <taxon>Rothia</taxon>
    </lineage>
</organism>
<feature type="transmembrane region" description="Helical" evidence="7">
    <location>
        <begin position="46"/>
        <end position="63"/>
    </location>
</feature>
<evidence type="ECO:0000313" key="9">
    <source>
        <dbReference type="EMBL" id="QPT53795.1"/>
    </source>
</evidence>
<dbReference type="Pfam" id="PF07690">
    <property type="entry name" value="MFS_1"/>
    <property type="match status" value="1"/>
</dbReference>
<name>A0A7T3CJ08_9MICC</name>
<keyword evidence="5 7" id="KW-0472">Membrane</keyword>
<gene>
    <name evidence="9" type="ORF">I6G21_00820</name>
</gene>
<feature type="transmembrane region" description="Helical" evidence="7">
    <location>
        <begin position="103"/>
        <end position="124"/>
    </location>
</feature>
<feature type="transmembrane region" description="Helical" evidence="7">
    <location>
        <begin position="379"/>
        <end position="402"/>
    </location>
</feature>
<dbReference type="RefSeq" id="WP_129357398.1">
    <property type="nucleotide sequence ID" value="NZ_CP065738.1"/>
</dbReference>
<dbReference type="Gene3D" id="1.20.1250.20">
    <property type="entry name" value="MFS general substrate transporter like domains"/>
    <property type="match status" value="2"/>
</dbReference>
<sequence>MSFTRRLHVKWAIWAVGVAAYLLALINRSSFSALGPVAQEHFGAEATALSSFVFLQLVVYAVCQIPVGVCLDRFGVSWVVATGMLVMSAAQLLLAAADAVPTAVLTRILLGAGDACIFTSVVRLVAEWFTPRQMPVVNQITGLAGQVGQLLAVAPLALAVGAFGWFAGFAGLAALGAVVLVLVVLFLREGPGAATIAERITGRGREILTTPAPVPTDTGALIITEVLPVVGPGSSGVLPAVRSLIRRPGIRLAFWIHFATMFSPDAFLLLWGTPFLTGGLGYSDAAAHAVLNIAVIASMVGALAFGPVISRFSGHRVQLALGGVGLMAGSWIALLAWPGPAPFALTALVAVVMAMGIPLSMIAFDVVRSHAPARQRGVATGLVNMGGFTAALITVLGVGLLLDAQGAGTPQTYSLQAFRVAMAVQLPLWLLGGIMIAVERPRALRDLQRHRRGSRPPEAPQPRPAP</sequence>
<proteinExistence type="predicted"/>
<feature type="transmembrane region" description="Helical" evidence="7">
    <location>
        <begin position="7"/>
        <end position="26"/>
    </location>
</feature>
<dbReference type="GeneID" id="61261892"/>
<evidence type="ECO:0000256" key="2">
    <source>
        <dbReference type="ARBA" id="ARBA00022448"/>
    </source>
</evidence>
<dbReference type="GO" id="GO:0005886">
    <property type="term" value="C:plasma membrane"/>
    <property type="evidence" value="ECO:0007669"/>
    <property type="project" value="UniProtKB-SubCell"/>
</dbReference>
<evidence type="ECO:0000256" key="7">
    <source>
        <dbReference type="SAM" id="Phobius"/>
    </source>
</evidence>
<dbReference type="EMBL" id="CP065738">
    <property type="protein sequence ID" value="QPT53795.1"/>
    <property type="molecule type" value="Genomic_DNA"/>
</dbReference>
<dbReference type="InterPro" id="IPR020846">
    <property type="entry name" value="MFS_dom"/>
</dbReference>
<dbReference type="InterPro" id="IPR011701">
    <property type="entry name" value="MFS"/>
</dbReference>
<feature type="compositionally biased region" description="Pro residues" evidence="6">
    <location>
        <begin position="457"/>
        <end position="466"/>
    </location>
</feature>
<keyword evidence="3 7" id="KW-0812">Transmembrane</keyword>
<dbReference type="KEGG" id="rkr:I6G21_00820"/>
<dbReference type="Proteomes" id="UP000594975">
    <property type="component" value="Chromosome"/>
</dbReference>
<feature type="transmembrane region" description="Helical" evidence="7">
    <location>
        <begin position="252"/>
        <end position="273"/>
    </location>
</feature>
<evidence type="ECO:0000313" key="10">
    <source>
        <dbReference type="Proteomes" id="UP000594975"/>
    </source>
</evidence>
<feature type="transmembrane region" description="Helical" evidence="7">
    <location>
        <begin position="163"/>
        <end position="187"/>
    </location>
</feature>
<feature type="region of interest" description="Disordered" evidence="6">
    <location>
        <begin position="447"/>
        <end position="466"/>
    </location>
</feature>
<evidence type="ECO:0000256" key="5">
    <source>
        <dbReference type="ARBA" id="ARBA00023136"/>
    </source>
</evidence>
<comment type="subcellular location">
    <subcellularLocation>
        <location evidence="1">Cell membrane</location>
        <topology evidence="1">Multi-pass membrane protein</topology>
    </subcellularLocation>
</comment>
<protein>
    <submittedName>
        <fullName evidence="9">MFS transporter</fullName>
    </submittedName>
</protein>
<dbReference type="InterPro" id="IPR036259">
    <property type="entry name" value="MFS_trans_sf"/>
</dbReference>